<dbReference type="Proteomes" id="UP001437256">
    <property type="component" value="Unassembled WGS sequence"/>
</dbReference>
<dbReference type="CDD" id="cd02440">
    <property type="entry name" value="AdoMet_MTases"/>
    <property type="match status" value="1"/>
</dbReference>
<dbReference type="EC" id="2.1.1.228" evidence="9"/>
<feature type="binding site" evidence="9">
    <location>
        <position position="226"/>
    </location>
    <ligand>
        <name>S-adenosyl-L-methionine</name>
        <dbReference type="ChEBI" id="CHEBI:59789"/>
    </ligand>
</feature>
<evidence type="ECO:0000313" key="11">
    <source>
        <dbReference type="EMBL" id="KAL0068574.1"/>
    </source>
</evidence>
<proteinExistence type="inferred from homology"/>
<evidence type="ECO:0000313" key="12">
    <source>
        <dbReference type="Proteomes" id="UP001437256"/>
    </source>
</evidence>
<evidence type="ECO:0000259" key="10">
    <source>
        <dbReference type="PROSITE" id="PS51684"/>
    </source>
</evidence>
<dbReference type="InterPro" id="IPR029063">
    <property type="entry name" value="SAM-dependent_MTases_sf"/>
</dbReference>
<keyword evidence="7 9" id="KW-0496">Mitochondrion</keyword>
<evidence type="ECO:0000256" key="3">
    <source>
        <dbReference type="ARBA" id="ARBA00022603"/>
    </source>
</evidence>
<keyword evidence="8 9" id="KW-0539">Nucleus</keyword>
<dbReference type="PROSITE" id="PS51684">
    <property type="entry name" value="SAM_MT_TRM5_TYW2"/>
    <property type="match status" value="1"/>
</dbReference>
<evidence type="ECO:0000256" key="4">
    <source>
        <dbReference type="ARBA" id="ARBA00022679"/>
    </source>
</evidence>
<dbReference type="Pfam" id="PF25133">
    <property type="entry name" value="TYW2_N_2"/>
    <property type="match status" value="1"/>
</dbReference>
<dbReference type="GO" id="GO:0052906">
    <property type="term" value="F:tRNA (guanine(37)-N1)-methyltransferase activity"/>
    <property type="evidence" value="ECO:0007669"/>
    <property type="project" value="UniProtKB-EC"/>
</dbReference>
<dbReference type="InterPro" id="IPR030382">
    <property type="entry name" value="MeTrfase_TRM5/TYW2"/>
</dbReference>
<keyword evidence="6 9" id="KW-0819">tRNA processing</keyword>
<keyword evidence="12" id="KW-1185">Reference proteome</keyword>
<protein>
    <recommendedName>
        <fullName evidence="9">tRNA (guanine(37)-N1)-methyltransferase</fullName>
        <ecNumber evidence="9">2.1.1.228</ecNumber>
    </recommendedName>
    <alternativeName>
        <fullName evidence="9">M1G-methyltransferase</fullName>
    </alternativeName>
    <alternativeName>
        <fullName evidence="9">tRNA [GM37] methyltransferase</fullName>
    </alternativeName>
    <alternativeName>
        <fullName evidence="9">tRNA methyltransferase 5</fullName>
    </alternativeName>
</protein>
<dbReference type="GO" id="GO:0032259">
    <property type="term" value="P:methylation"/>
    <property type="evidence" value="ECO:0007669"/>
    <property type="project" value="UniProtKB-KW"/>
</dbReference>
<dbReference type="Pfam" id="PF02475">
    <property type="entry name" value="TRM5-TYW2_MTfase"/>
    <property type="match status" value="1"/>
</dbReference>
<feature type="domain" description="SAM-dependent methyltransferase TRM5/TYW2-type" evidence="10">
    <location>
        <begin position="137"/>
        <end position="446"/>
    </location>
</feature>
<name>A0ABR3A6F1_9AGAR</name>
<comment type="subunit">
    <text evidence="9">Monomer.</text>
</comment>
<dbReference type="Gene3D" id="3.40.50.150">
    <property type="entry name" value="Vaccinia Virus protein VP39"/>
    <property type="match status" value="1"/>
</dbReference>
<dbReference type="InterPro" id="IPR056744">
    <property type="entry name" value="TRM5/TYW2-like_N"/>
</dbReference>
<dbReference type="Gene3D" id="3.30.300.110">
    <property type="entry name" value="Met-10+ protein-like domains"/>
    <property type="match status" value="1"/>
</dbReference>
<comment type="similarity">
    <text evidence="9">Belongs to the TRM5 / TYW2 family.</text>
</comment>
<feature type="binding site" evidence="9">
    <location>
        <position position="358"/>
    </location>
    <ligand>
        <name>S-adenosyl-L-methionine</name>
        <dbReference type="ChEBI" id="CHEBI:59789"/>
    </ligand>
</feature>
<dbReference type="EMBL" id="JBBXMP010000017">
    <property type="protein sequence ID" value="KAL0068574.1"/>
    <property type="molecule type" value="Genomic_DNA"/>
</dbReference>
<keyword evidence="3 9" id="KW-0489">Methyltransferase</keyword>
<comment type="subcellular location">
    <subcellularLocation>
        <location evidence="9">Mitochondrion matrix</location>
    </subcellularLocation>
    <subcellularLocation>
        <location evidence="9">Nucleus</location>
    </subcellularLocation>
    <subcellularLocation>
        <location evidence="9">Cytoplasm</location>
    </subcellularLocation>
    <text evidence="9">Predominantly in the mitochondria and in the nucleus.</text>
</comment>
<keyword evidence="5 9" id="KW-0949">S-adenosyl-L-methionine</keyword>
<evidence type="ECO:0000256" key="6">
    <source>
        <dbReference type="ARBA" id="ARBA00022694"/>
    </source>
</evidence>
<dbReference type="SUPFAM" id="SSF53335">
    <property type="entry name" value="S-adenosyl-L-methionine-dependent methyltransferases"/>
    <property type="match status" value="1"/>
</dbReference>
<reference evidence="11 12" key="1">
    <citation type="submission" date="2024-05" db="EMBL/GenBank/DDBJ databases">
        <title>A draft genome resource for the thread blight pathogen Marasmius tenuissimus strain MS-2.</title>
        <authorList>
            <person name="Yulfo-Soto G.E."/>
            <person name="Baruah I.K."/>
            <person name="Amoako-Attah I."/>
            <person name="Bukari Y."/>
            <person name="Meinhardt L.W."/>
            <person name="Bailey B.A."/>
            <person name="Cohen S.P."/>
        </authorList>
    </citation>
    <scope>NUCLEOTIDE SEQUENCE [LARGE SCALE GENOMIC DNA]</scope>
    <source>
        <strain evidence="11 12">MS-2</strain>
    </source>
</reference>
<evidence type="ECO:0000256" key="5">
    <source>
        <dbReference type="ARBA" id="ARBA00022691"/>
    </source>
</evidence>
<dbReference type="HAMAP" id="MF_03152">
    <property type="entry name" value="TRM5"/>
    <property type="match status" value="1"/>
</dbReference>
<accession>A0ABR3A6F1</accession>
<keyword evidence="4 9" id="KW-0808">Transferase</keyword>
<comment type="catalytic activity">
    <reaction evidence="9">
        <text>guanosine(37) in tRNA + S-adenosyl-L-methionine = N(1)-methylguanosine(37) in tRNA + S-adenosyl-L-homocysteine + H(+)</text>
        <dbReference type="Rhea" id="RHEA:36899"/>
        <dbReference type="Rhea" id="RHEA-COMP:10145"/>
        <dbReference type="Rhea" id="RHEA-COMP:10147"/>
        <dbReference type="ChEBI" id="CHEBI:15378"/>
        <dbReference type="ChEBI" id="CHEBI:57856"/>
        <dbReference type="ChEBI" id="CHEBI:59789"/>
        <dbReference type="ChEBI" id="CHEBI:73542"/>
        <dbReference type="ChEBI" id="CHEBI:74269"/>
        <dbReference type="EC" id="2.1.1.228"/>
    </reaction>
</comment>
<evidence type="ECO:0000256" key="7">
    <source>
        <dbReference type="ARBA" id="ARBA00023128"/>
    </source>
</evidence>
<comment type="similarity">
    <text evidence="1">Belongs to the class I-like SAM-binding methyltransferase superfamily. TRM5/TYW2 family.</text>
</comment>
<evidence type="ECO:0000256" key="1">
    <source>
        <dbReference type="ARBA" id="ARBA00009775"/>
    </source>
</evidence>
<gene>
    <name evidence="9 11" type="primary">TRM5</name>
    <name evidence="11" type="ORF">AAF712_004289</name>
</gene>
<comment type="caution">
    <text evidence="11">The sequence shown here is derived from an EMBL/GenBank/DDBJ whole genome shotgun (WGS) entry which is preliminary data.</text>
</comment>
<feature type="binding site" evidence="9">
    <location>
        <begin position="292"/>
        <end position="293"/>
    </location>
    <ligand>
        <name>S-adenosyl-L-methionine</name>
        <dbReference type="ChEBI" id="CHEBI:59789"/>
    </ligand>
</feature>
<evidence type="ECO:0000256" key="8">
    <source>
        <dbReference type="ARBA" id="ARBA00023242"/>
    </source>
</evidence>
<dbReference type="PANTHER" id="PTHR23245">
    <property type="entry name" value="TRNA METHYLTRANSFERASE"/>
    <property type="match status" value="1"/>
</dbReference>
<organism evidence="11 12">
    <name type="scientific">Marasmius tenuissimus</name>
    <dbReference type="NCBI Taxonomy" id="585030"/>
    <lineage>
        <taxon>Eukaryota</taxon>
        <taxon>Fungi</taxon>
        <taxon>Dikarya</taxon>
        <taxon>Basidiomycota</taxon>
        <taxon>Agaricomycotina</taxon>
        <taxon>Agaricomycetes</taxon>
        <taxon>Agaricomycetidae</taxon>
        <taxon>Agaricales</taxon>
        <taxon>Marasmiineae</taxon>
        <taxon>Marasmiaceae</taxon>
        <taxon>Marasmius</taxon>
    </lineage>
</organism>
<evidence type="ECO:0000256" key="9">
    <source>
        <dbReference type="HAMAP-Rule" id="MF_03152"/>
    </source>
</evidence>
<dbReference type="PANTHER" id="PTHR23245:SF36">
    <property type="entry name" value="TRNA (GUANINE(37)-N1)-METHYLTRANSFERASE"/>
    <property type="match status" value="1"/>
</dbReference>
<sequence>MHRSNLDTSVPAYGGPLSPLDKAAFRKVVPVLGLRVPASQTGSIIKSEMVRKCLPGIPKVKPVVVDPSNPEDDSHRLVLLGVNREADIPQHVLEFLKEKGKGFVTYDVVLDYDHWTASEILHAILPENLREGAPTGFSATGHIAHMNLNEEYLPYKHVIGEIFLDKNKNIKTVVNKLDNIDTQFRFFEMEVLAGERNFVVEHHESDCRFTFDFSQVYWNSRLHTEHERIVTLLTPGEVLADVFAGVGPFALPAAKKGCAVLANDLNPNSFKYLSINIKDNDVADSVRPFCEDGRAFIRDIFARVADDPFPPYLGPKMSKTKAQKLKKDAQKAGSSPLVIDTPTSSQPPRKTIDHFVMNLPDTAILFLDAFRGVLASESLRKLYDKMPMVHCHCFTRELEQEGAERDIRQRVEEKLGAPISEEVSIILVRSVAPGKDMYCVSFRLPTDVAYGRVELLEK</sequence>
<keyword evidence="2 9" id="KW-0963">Cytoplasm</keyword>
<dbReference type="InterPro" id="IPR025792">
    <property type="entry name" value="tRNA_Gua_MeTrfase_euk"/>
</dbReference>
<dbReference type="InterPro" id="IPR056743">
    <property type="entry name" value="TRM5-TYW2-like_MTfase"/>
</dbReference>
<comment type="function">
    <text evidence="9">Specifically methylates the N1 position of guanosine-37 in various cytoplasmic and mitochondrial tRNAs. Methylation is not dependent on the nature of the nucleoside 5' of the target nucleoside. This is the first step in the biosynthesis of wybutosine (yW), a modified base adjacent to the anticodon of tRNAs and required for accurate decoding.</text>
</comment>
<evidence type="ECO:0000256" key="2">
    <source>
        <dbReference type="ARBA" id="ARBA00022490"/>
    </source>
</evidence>
<feature type="binding site" evidence="9">
    <location>
        <begin position="264"/>
        <end position="265"/>
    </location>
    <ligand>
        <name>S-adenosyl-L-methionine</name>
        <dbReference type="ChEBI" id="CHEBI:59789"/>
    </ligand>
</feature>